<dbReference type="InterPro" id="IPR002168">
    <property type="entry name" value="Lipase_GDXG_HIS_AS"/>
</dbReference>
<dbReference type="EC" id="3.1.1.1" evidence="4"/>
<evidence type="ECO:0000256" key="1">
    <source>
        <dbReference type="ARBA" id="ARBA00010515"/>
    </source>
</evidence>
<dbReference type="InterPro" id="IPR050300">
    <property type="entry name" value="GDXG_lipolytic_enzyme"/>
</dbReference>
<dbReference type="FunFam" id="3.40.50.1820:FF:000089">
    <property type="entry name" value="Alpha/beta hydrolase"/>
    <property type="match status" value="1"/>
</dbReference>
<dbReference type="InterPro" id="IPR013094">
    <property type="entry name" value="AB_hydrolase_3"/>
</dbReference>
<name>A0A2W1JJ02_9CYAN</name>
<dbReference type="PROSITE" id="PS01173">
    <property type="entry name" value="LIPASE_GDXG_HIS"/>
    <property type="match status" value="1"/>
</dbReference>
<dbReference type="Gene3D" id="3.40.50.1820">
    <property type="entry name" value="alpha/beta hydrolase"/>
    <property type="match status" value="1"/>
</dbReference>
<organism evidence="4 5">
    <name type="scientific">Acaryochloris thomasi RCC1774</name>
    <dbReference type="NCBI Taxonomy" id="1764569"/>
    <lineage>
        <taxon>Bacteria</taxon>
        <taxon>Bacillati</taxon>
        <taxon>Cyanobacteriota</taxon>
        <taxon>Cyanophyceae</taxon>
        <taxon>Acaryochloridales</taxon>
        <taxon>Acaryochloridaceae</taxon>
        <taxon>Acaryochloris</taxon>
        <taxon>Acaryochloris thomasi</taxon>
    </lineage>
</organism>
<comment type="similarity">
    <text evidence="1">Belongs to the 'GDXG' lipolytic enzyme family.</text>
</comment>
<dbReference type="AlphaFoldDB" id="A0A2W1JJ02"/>
<dbReference type="Proteomes" id="UP000248857">
    <property type="component" value="Unassembled WGS sequence"/>
</dbReference>
<evidence type="ECO:0000313" key="4">
    <source>
        <dbReference type="EMBL" id="PZD73226.1"/>
    </source>
</evidence>
<dbReference type="SUPFAM" id="SSF53474">
    <property type="entry name" value="alpha/beta-Hydrolases"/>
    <property type="match status" value="1"/>
</dbReference>
<accession>A0A2W1JJ02</accession>
<dbReference type="InterPro" id="IPR029058">
    <property type="entry name" value="AB_hydrolase_fold"/>
</dbReference>
<dbReference type="PANTHER" id="PTHR48081">
    <property type="entry name" value="AB HYDROLASE SUPERFAMILY PROTEIN C4A8.06C"/>
    <property type="match status" value="1"/>
</dbReference>
<sequence length="331" mass="36528">MNPDLLAKMTADTRALVEQMQSQDSSPPEGDWIEAIRSEYRQIIPLAGEAEAVDSVEEYEIASDSGPIPLRLYRPAPGRRPALVYLHGGGFVSGDLETHDRPLRAIANRSNCTVIAVDYRLAPEHPFPAAPEDCFAALEWVRKEAEQLQIDATQIAVGGDSAGGLLAAAVCLMCRDRNRDQPTVQILIYPNTDLNADTDSWRELDFLHPSQSRENFLKQVELYTPDPDQRTLAYASPLHASDLSQLAPALIITAELDAQRDEGEAYAQRLREASCWVTHTRYPGVIHGFFQLGGAISSGKVAINEVAGFLRLHFSTQTEAEQEEYILRSAG</sequence>
<dbReference type="EMBL" id="PQWO01000006">
    <property type="protein sequence ID" value="PZD73226.1"/>
    <property type="molecule type" value="Genomic_DNA"/>
</dbReference>
<keyword evidence="5" id="KW-1185">Reference proteome</keyword>
<dbReference type="GO" id="GO:0106435">
    <property type="term" value="F:carboxylesterase activity"/>
    <property type="evidence" value="ECO:0007669"/>
    <property type="project" value="UniProtKB-EC"/>
</dbReference>
<feature type="domain" description="Alpha/beta hydrolase fold-3" evidence="3">
    <location>
        <begin position="83"/>
        <end position="290"/>
    </location>
</feature>
<dbReference type="RefSeq" id="WP_110986182.1">
    <property type="nucleotide sequence ID" value="NZ_CAWNWM010000006.1"/>
</dbReference>
<keyword evidence="2 4" id="KW-0378">Hydrolase</keyword>
<protein>
    <submittedName>
        <fullName evidence="4">Carboxylesterase NlhH</fullName>
        <ecNumber evidence="4">3.1.1.1</ecNumber>
    </submittedName>
</protein>
<dbReference type="PANTHER" id="PTHR48081:SF8">
    <property type="entry name" value="ALPHA_BETA HYDROLASE FOLD-3 DOMAIN-CONTAINING PROTEIN-RELATED"/>
    <property type="match status" value="1"/>
</dbReference>
<dbReference type="OrthoDB" id="24847at2"/>
<reference evidence="4 5" key="1">
    <citation type="journal article" date="2018" name="Sci. Rep.">
        <title>A novel species of the marine cyanobacterium Acaryochloris with a unique pigment content and lifestyle.</title>
        <authorList>
            <person name="Partensky F."/>
            <person name="Six C."/>
            <person name="Ratin M."/>
            <person name="Garczarek L."/>
            <person name="Vaulot D."/>
            <person name="Probert I."/>
            <person name="Calteau A."/>
            <person name="Gourvil P."/>
            <person name="Marie D."/>
            <person name="Grebert T."/>
            <person name="Bouchier C."/>
            <person name="Le Panse S."/>
            <person name="Gachenot M."/>
            <person name="Rodriguez F."/>
            <person name="Garrido J.L."/>
        </authorList>
    </citation>
    <scope>NUCLEOTIDE SEQUENCE [LARGE SCALE GENOMIC DNA]</scope>
    <source>
        <strain evidence="4 5">RCC1774</strain>
    </source>
</reference>
<evidence type="ECO:0000313" key="5">
    <source>
        <dbReference type="Proteomes" id="UP000248857"/>
    </source>
</evidence>
<gene>
    <name evidence="4" type="primary">nlhH_1</name>
    <name evidence="4" type="ORF">C1752_02211</name>
</gene>
<dbReference type="Pfam" id="PF07859">
    <property type="entry name" value="Abhydrolase_3"/>
    <property type="match status" value="1"/>
</dbReference>
<comment type="caution">
    <text evidence="4">The sequence shown here is derived from an EMBL/GenBank/DDBJ whole genome shotgun (WGS) entry which is preliminary data.</text>
</comment>
<evidence type="ECO:0000256" key="2">
    <source>
        <dbReference type="ARBA" id="ARBA00022801"/>
    </source>
</evidence>
<proteinExistence type="inferred from homology"/>
<evidence type="ECO:0000259" key="3">
    <source>
        <dbReference type="Pfam" id="PF07859"/>
    </source>
</evidence>